<dbReference type="EMBL" id="CP002083">
    <property type="protein sequence ID" value="ADJ24787.1"/>
    <property type="molecule type" value="Genomic_DNA"/>
</dbReference>
<reference evidence="2" key="1">
    <citation type="journal article" date="2011" name="J. Bacteriol.">
        <title>Genome sequences of eight morphologically diverse alphaproteobacteria.</title>
        <authorList>
            <consortium name="US DOE Joint Genome Institute"/>
            <person name="Brown P.J."/>
            <person name="Kysela D.T."/>
            <person name="Buechlein A."/>
            <person name="Hemmerich C."/>
            <person name="Brun Y.V."/>
        </authorList>
    </citation>
    <scope>NUCLEOTIDE SEQUENCE [LARGE SCALE GENOMIC DNA]</scope>
    <source>
        <strain evidence="2">ATCC 51888 / DSM 1869 / NCIB 11706 / TK 0415</strain>
    </source>
</reference>
<dbReference type="Proteomes" id="UP000002033">
    <property type="component" value="Chromosome"/>
</dbReference>
<gene>
    <name evidence="1" type="ordered locus">Hden_2992</name>
</gene>
<name>D8JVD3_HYPDA</name>
<dbReference type="HOGENOM" id="CLU_2617219_0_0_5"/>
<dbReference type="AlphaFoldDB" id="D8JVD3"/>
<accession>D8JVD3</accession>
<evidence type="ECO:0000313" key="2">
    <source>
        <dbReference type="Proteomes" id="UP000002033"/>
    </source>
</evidence>
<dbReference type="RefSeq" id="WP_013216946.1">
    <property type="nucleotide sequence ID" value="NC_014313.1"/>
</dbReference>
<organism evidence="1 2">
    <name type="scientific">Hyphomicrobium denitrificans (strain ATCC 51888 / DSM 1869 / NCIMB 11706 / TK 0415)</name>
    <dbReference type="NCBI Taxonomy" id="582899"/>
    <lineage>
        <taxon>Bacteria</taxon>
        <taxon>Pseudomonadati</taxon>
        <taxon>Pseudomonadota</taxon>
        <taxon>Alphaproteobacteria</taxon>
        <taxon>Hyphomicrobiales</taxon>
        <taxon>Hyphomicrobiaceae</taxon>
        <taxon>Hyphomicrobium</taxon>
    </lineage>
</organism>
<dbReference type="KEGG" id="hdn:Hden_2992"/>
<proteinExistence type="predicted"/>
<sequence>MKARQEIARGGFSPEDVAYLTSVLEDVWKDVQSNGLSKYQDESAQRERIAIIIVALASRGEDRTDFKAAVLRQFMNGG</sequence>
<keyword evidence="2" id="KW-1185">Reference proteome</keyword>
<protein>
    <submittedName>
        <fullName evidence="1">Uncharacterized protein</fullName>
    </submittedName>
</protein>
<evidence type="ECO:0000313" key="1">
    <source>
        <dbReference type="EMBL" id="ADJ24787.1"/>
    </source>
</evidence>